<dbReference type="Pfam" id="PF00411">
    <property type="entry name" value="Ribosomal_S11"/>
    <property type="match status" value="1"/>
</dbReference>
<reference evidence="6" key="1">
    <citation type="submission" date="2025-08" db="UniProtKB">
        <authorList>
            <consortium name="RefSeq"/>
        </authorList>
    </citation>
    <scope>IDENTIFICATION</scope>
    <source>
        <tissue evidence="6">Muscle</tissue>
    </source>
</reference>
<dbReference type="InterPro" id="IPR036967">
    <property type="entry name" value="Ribosomal_uS11_sf"/>
</dbReference>
<evidence type="ECO:0000313" key="6">
    <source>
        <dbReference type="RefSeq" id="XP_013772368.1"/>
    </source>
</evidence>
<sequence length="203" mass="22600">MALIFKNRLMNIFHYCLIYNPQMKLGFRAFHASASIWKADDRKAMMASLPRKDEGVQGEKSVDIDSFKLMKFAFPEENTNDMVVEGTRFAELPVCHIHVSSNNTILTISDWKGRPLMHRSCGMEGFKNTKKGTNVAAQAAALSLSMKALERGIKHVRVSVKGLGPGRMSSVKGLQMGGMEIVSVTDTTPTPSTGTRPRKRRRI</sequence>
<accession>A0ABM1B0N1</accession>
<dbReference type="InterPro" id="IPR001971">
    <property type="entry name" value="Ribosomal_uS11"/>
</dbReference>
<keyword evidence="3" id="KW-0687">Ribonucleoprotein</keyword>
<proteinExistence type="inferred from homology"/>
<dbReference type="Proteomes" id="UP000694941">
    <property type="component" value="Unplaced"/>
</dbReference>
<dbReference type="GeneID" id="106457494"/>
<organism evidence="5 6">
    <name type="scientific">Limulus polyphemus</name>
    <name type="common">Atlantic horseshoe crab</name>
    <dbReference type="NCBI Taxonomy" id="6850"/>
    <lineage>
        <taxon>Eukaryota</taxon>
        <taxon>Metazoa</taxon>
        <taxon>Ecdysozoa</taxon>
        <taxon>Arthropoda</taxon>
        <taxon>Chelicerata</taxon>
        <taxon>Merostomata</taxon>
        <taxon>Xiphosura</taxon>
        <taxon>Limulidae</taxon>
        <taxon>Limulus</taxon>
    </lineage>
</organism>
<dbReference type="RefSeq" id="XP_013772368.1">
    <property type="nucleotide sequence ID" value="XM_013916914.2"/>
</dbReference>
<keyword evidence="5" id="KW-1185">Reference proteome</keyword>
<comment type="similarity">
    <text evidence="1">Belongs to the universal ribosomal protein uS11 family.</text>
</comment>
<feature type="compositionally biased region" description="Low complexity" evidence="4">
    <location>
        <begin position="185"/>
        <end position="195"/>
    </location>
</feature>
<dbReference type="NCBIfam" id="NF003698">
    <property type="entry name" value="PRK05309.1"/>
    <property type="match status" value="1"/>
</dbReference>
<keyword evidence="2" id="KW-0689">Ribosomal protein</keyword>
<evidence type="ECO:0000256" key="1">
    <source>
        <dbReference type="ARBA" id="ARBA00006194"/>
    </source>
</evidence>
<dbReference type="Gene3D" id="3.30.420.80">
    <property type="entry name" value="Ribosomal protein S11"/>
    <property type="match status" value="1"/>
</dbReference>
<name>A0ABM1B0N1_LIMPO</name>
<evidence type="ECO:0000256" key="4">
    <source>
        <dbReference type="SAM" id="MobiDB-lite"/>
    </source>
</evidence>
<evidence type="ECO:0000313" key="5">
    <source>
        <dbReference type="Proteomes" id="UP000694941"/>
    </source>
</evidence>
<dbReference type="SUPFAM" id="SSF53137">
    <property type="entry name" value="Translational machinery components"/>
    <property type="match status" value="1"/>
</dbReference>
<protein>
    <submittedName>
        <fullName evidence="6">Uncharacterized protein LOC106457494</fullName>
    </submittedName>
</protein>
<dbReference type="PANTHER" id="PTHR11759">
    <property type="entry name" value="40S RIBOSOMAL PROTEIN S14/30S RIBOSOMAL PROTEIN S11"/>
    <property type="match status" value="1"/>
</dbReference>
<gene>
    <name evidence="6" type="primary">LOC106457494</name>
</gene>
<evidence type="ECO:0000256" key="2">
    <source>
        <dbReference type="ARBA" id="ARBA00022980"/>
    </source>
</evidence>
<dbReference type="HAMAP" id="MF_01310">
    <property type="entry name" value="Ribosomal_uS11"/>
    <property type="match status" value="1"/>
</dbReference>
<evidence type="ECO:0000256" key="3">
    <source>
        <dbReference type="ARBA" id="ARBA00023274"/>
    </source>
</evidence>
<feature type="region of interest" description="Disordered" evidence="4">
    <location>
        <begin position="184"/>
        <end position="203"/>
    </location>
</feature>